<reference evidence="1 2" key="1">
    <citation type="submission" date="2016-10" db="EMBL/GenBank/DDBJ databases">
        <authorList>
            <person name="de Groot N.N."/>
        </authorList>
    </citation>
    <scope>NUCLEOTIDE SEQUENCE [LARGE SCALE GENOMIC DNA]</scope>
    <source>
        <strain evidence="1 2">DSM 43941</strain>
    </source>
</reference>
<evidence type="ECO:0000313" key="1">
    <source>
        <dbReference type="EMBL" id="SDT57083.1"/>
    </source>
</evidence>
<evidence type="ECO:0000313" key="2">
    <source>
        <dbReference type="Proteomes" id="UP000198688"/>
    </source>
</evidence>
<name>A0A1H2BFQ7_9ACTN</name>
<proteinExistence type="predicted"/>
<dbReference type="AlphaFoldDB" id="A0A1H2BFQ7"/>
<keyword evidence="2" id="KW-1185">Reference proteome</keyword>
<dbReference type="Proteomes" id="UP000198688">
    <property type="component" value="Chromosome I"/>
</dbReference>
<protein>
    <submittedName>
        <fullName evidence="1">Uncharacterized protein</fullName>
    </submittedName>
</protein>
<accession>A0A1H2BFQ7</accession>
<organism evidence="1 2">
    <name type="scientific">Actinoplanes derwentensis</name>
    <dbReference type="NCBI Taxonomy" id="113562"/>
    <lineage>
        <taxon>Bacteria</taxon>
        <taxon>Bacillati</taxon>
        <taxon>Actinomycetota</taxon>
        <taxon>Actinomycetes</taxon>
        <taxon>Micromonosporales</taxon>
        <taxon>Micromonosporaceae</taxon>
        <taxon>Actinoplanes</taxon>
    </lineage>
</organism>
<sequence length="33" mass="3801">MSRFEPYRAGEMFPPSLLAQPGVDVMSTWWASR</sequence>
<gene>
    <name evidence="1" type="ORF">SAMN04489716_4580</name>
</gene>
<dbReference type="EMBL" id="LT629758">
    <property type="protein sequence ID" value="SDT57083.1"/>
    <property type="molecule type" value="Genomic_DNA"/>
</dbReference>